<gene>
    <name evidence="2" type="ORF">GCM10022419_070700</name>
</gene>
<dbReference type="Gene3D" id="1.10.1200.10">
    <property type="entry name" value="ACP-like"/>
    <property type="match status" value="1"/>
</dbReference>
<comment type="caution">
    <text evidence="2">The sequence shown here is derived from an EMBL/GenBank/DDBJ whole genome shotgun (WGS) entry which is preliminary data.</text>
</comment>
<feature type="domain" description="Carrier" evidence="1">
    <location>
        <begin position="1"/>
        <end position="78"/>
    </location>
</feature>
<dbReference type="Proteomes" id="UP001500630">
    <property type="component" value="Unassembled WGS sequence"/>
</dbReference>
<dbReference type="PROSITE" id="PS50075">
    <property type="entry name" value="CARRIER"/>
    <property type="match status" value="1"/>
</dbReference>
<keyword evidence="3" id="KW-1185">Reference proteome</keyword>
<organism evidence="2 3">
    <name type="scientific">Nonomuraea rosea</name>
    <dbReference type="NCBI Taxonomy" id="638574"/>
    <lineage>
        <taxon>Bacteria</taxon>
        <taxon>Bacillati</taxon>
        <taxon>Actinomycetota</taxon>
        <taxon>Actinomycetes</taxon>
        <taxon>Streptosporangiales</taxon>
        <taxon>Streptosporangiaceae</taxon>
        <taxon>Nonomuraea</taxon>
    </lineage>
</organism>
<protein>
    <recommendedName>
        <fullName evidence="1">Carrier domain-containing protein</fullName>
    </recommendedName>
</protein>
<dbReference type="Pfam" id="PF00550">
    <property type="entry name" value="PP-binding"/>
    <property type="match status" value="1"/>
</dbReference>
<dbReference type="InterPro" id="IPR036736">
    <property type="entry name" value="ACP-like_sf"/>
</dbReference>
<evidence type="ECO:0000259" key="1">
    <source>
        <dbReference type="PROSITE" id="PS50075"/>
    </source>
</evidence>
<dbReference type="InterPro" id="IPR009081">
    <property type="entry name" value="PP-bd_ACP"/>
</dbReference>
<proteinExistence type="predicted"/>
<dbReference type="EMBL" id="BAABDQ010000018">
    <property type="protein sequence ID" value="GAA3579105.1"/>
    <property type="molecule type" value="Genomic_DNA"/>
</dbReference>
<evidence type="ECO:0000313" key="2">
    <source>
        <dbReference type="EMBL" id="GAA3579105.1"/>
    </source>
</evidence>
<dbReference type="SUPFAM" id="SSF47336">
    <property type="entry name" value="ACP-like"/>
    <property type="match status" value="1"/>
</dbReference>
<reference evidence="3" key="1">
    <citation type="journal article" date="2019" name="Int. J. Syst. Evol. Microbiol.">
        <title>The Global Catalogue of Microorganisms (GCM) 10K type strain sequencing project: providing services to taxonomists for standard genome sequencing and annotation.</title>
        <authorList>
            <consortium name="The Broad Institute Genomics Platform"/>
            <consortium name="The Broad Institute Genome Sequencing Center for Infectious Disease"/>
            <person name="Wu L."/>
            <person name="Ma J."/>
        </authorList>
    </citation>
    <scope>NUCLEOTIDE SEQUENCE [LARGE SCALE GENOMIC DNA]</scope>
    <source>
        <strain evidence="3">JCM 17326</strain>
    </source>
</reference>
<accession>A0ABP6YBJ9</accession>
<name>A0ABP6YBJ9_9ACTN</name>
<dbReference type="RefSeq" id="WP_345568654.1">
    <property type="nucleotide sequence ID" value="NZ_BAABDQ010000018.1"/>
</dbReference>
<sequence>MSDEEIVAMVRDRCVSIMEIHPSRVGLDARLKEDLDADSLDLAELHVSLEEVWGPLPRETFAAAKTIGDVVARARELESV</sequence>
<evidence type="ECO:0000313" key="3">
    <source>
        <dbReference type="Proteomes" id="UP001500630"/>
    </source>
</evidence>